<keyword evidence="1" id="KW-0472">Membrane</keyword>
<dbReference type="Proteomes" id="UP000434639">
    <property type="component" value="Unassembled WGS sequence"/>
</dbReference>
<evidence type="ECO:0000256" key="1">
    <source>
        <dbReference type="SAM" id="Phobius"/>
    </source>
</evidence>
<evidence type="ECO:0000313" key="3">
    <source>
        <dbReference type="Proteomes" id="UP000434639"/>
    </source>
</evidence>
<sequence length="234" mass="27549">MKHLKLNFRLLKRDLIKIVFISLIVPVLNCIIYSKNGLITPNLKSDEVVLSLFGAVDRNYSNWIYWIIFCVGYVVILQLAWKKQVHTFEINQLLRHKNTSTFWNIKMITGFIVTLWYVLSALLVMWVYSVSIHTVNNFDPVWLLILIFLSINFYVHGLIWLILRNDTLVEVANVVILMLFYAGTKLAQPYTPLYYSMLSKHTDPYLLMAIELMIIAIFYIIIINRAKRMDYFSN</sequence>
<feature type="transmembrane region" description="Helical" evidence="1">
    <location>
        <begin position="102"/>
        <end position="128"/>
    </location>
</feature>
<dbReference type="OrthoDB" id="2972591at2"/>
<dbReference type="AlphaFoldDB" id="A0A7X2S817"/>
<feature type="transmembrane region" description="Helical" evidence="1">
    <location>
        <begin position="15"/>
        <end position="34"/>
    </location>
</feature>
<feature type="transmembrane region" description="Helical" evidence="1">
    <location>
        <begin position="63"/>
        <end position="81"/>
    </location>
</feature>
<feature type="transmembrane region" description="Helical" evidence="1">
    <location>
        <begin position="204"/>
        <end position="223"/>
    </location>
</feature>
<feature type="transmembrane region" description="Helical" evidence="1">
    <location>
        <begin position="168"/>
        <end position="184"/>
    </location>
</feature>
<feature type="transmembrane region" description="Helical" evidence="1">
    <location>
        <begin position="140"/>
        <end position="161"/>
    </location>
</feature>
<keyword evidence="1" id="KW-0812">Transmembrane</keyword>
<protein>
    <submittedName>
        <fullName evidence="2">Uncharacterized protein</fullName>
    </submittedName>
</protein>
<name>A0A7X2S817_9BACI</name>
<reference evidence="2 3" key="1">
    <citation type="journal article" date="2017" name="Int. J. Syst. Evol. Microbiol.">
        <title>Bacillus mangrovi sp. nov., isolated from a sediment sample from a mangrove forest.</title>
        <authorList>
            <person name="Gupta V."/>
            <person name="Singh P.K."/>
            <person name="Korpole S."/>
            <person name="Tanuku N.R.S."/>
            <person name="Pinnaka A.K."/>
        </authorList>
    </citation>
    <scope>NUCLEOTIDE SEQUENCE [LARGE SCALE GENOMIC DNA]</scope>
    <source>
        <strain evidence="2 3">KCTC 33872</strain>
    </source>
</reference>
<keyword evidence="1" id="KW-1133">Transmembrane helix</keyword>
<keyword evidence="3" id="KW-1185">Reference proteome</keyword>
<organism evidence="2 3">
    <name type="scientific">Metabacillus mangrovi</name>
    <dbReference type="NCBI Taxonomy" id="1491830"/>
    <lineage>
        <taxon>Bacteria</taxon>
        <taxon>Bacillati</taxon>
        <taxon>Bacillota</taxon>
        <taxon>Bacilli</taxon>
        <taxon>Bacillales</taxon>
        <taxon>Bacillaceae</taxon>
        <taxon>Metabacillus</taxon>
    </lineage>
</organism>
<evidence type="ECO:0000313" key="2">
    <source>
        <dbReference type="EMBL" id="MTH55190.1"/>
    </source>
</evidence>
<accession>A0A7X2S817</accession>
<proteinExistence type="predicted"/>
<comment type="caution">
    <text evidence="2">The sequence shown here is derived from an EMBL/GenBank/DDBJ whole genome shotgun (WGS) entry which is preliminary data.</text>
</comment>
<dbReference type="RefSeq" id="WP_155113686.1">
    <property type="nucleotide sequence ID" value="NZ_WMIB01000024.1"/>
</dbReference>
<dbReference type="EMBL" id="WMIB01000024">
    <property type="protein sequence ID" value="MTH55190.1"/>
    <property type="molecule type" value="Genomic_DNA"/>
</dbReference>
<gene>
    <name evidence="2" type="ORF">GKZ89_17465</name>
</gene>